<evidence type="ECO:0000256" key="2">
    <source>
        <dbReference type="SAM" id="Phobius"/>
    </source>
</evidence>
<organism evidence="3 4">
    <name type="scientific">Brevibacterium picturae</name>
    <dbReference type="NCBI Taxonomy" id="260553"/>
    <lineage>
        <taxon>Bacteria</taxon>
        <taxon>Bacillati</taxon>
        <taxon>Actinomycetota</taxon>
        <taxon>Actinomycetes</taxon>
        <taxon>Micrococcales</taxon>
        <taxon>Brevibacteriaceae</taxon>
        <taxon>Brevibacterium</taxon>
    </lineage>
</organism>
<feature type="transmembrane region" description="Helical" evidence="2">
    <location>
        <begin position="163"/>
        <end position="191"/>
    </location>
</feature>
<protein>
    <recommendedName>
        <fullName evidence="5">Glycerophosphoryl diester phosphodiesterase membrane domain-containing protein</fullName>
    </recommendedName>
</protein>
<keyword evidence="2" id="KW-0472">Membrane</keyword>
<evidence type="ECO:0008006" key="5">
    <source>
        <dbReference type="Google" id="ProtNLM"/>
    </source>
</evidence>
<accession>A0ABN2AYP5</accession>
<dbReference type="EMBL" id="BAAALY010000001">
    <property type="protein sequence ID" value="GAA1528549.1"/>
    <property type="molecule type" value="Genomic_DNA"/>
</dbReference>
<dbReference type="Proteomes" id="UP001501791">
    <property type="component" value="Unassembled WGS sequence"/>
</dbReference>
<feature type="transmembrane region" description="Helical" evidence="2">
    <location>
        <begin position="197"/>
        <end position="217"/>
    </location>
</feature>
<feature type="region of interest" description="Disordered" evidence="1">
    <location>
        <begin position="1"/>
        <end position="35"/>
    </location>
</feature>
<feature type="compositionally biased region" description="Polar residues" evidence="1">
    <location>
        <begin position="1"/>
        <end position="19"/>
    </location>
</feature>
<reference evidence="3 4" key="1">
    <citation type="journal article" date="2019" name="Int. J. Syst. Evol. Microbiol.">
        <title>The Global Catalogue of Microorganisms (GCM) 10K type strain sequencing project: providing services to taxonomists for standard genome sequencing and annotation.</title>
        <authorList>
            <consortium name="The Broad Institute Genomics Platform"/>
            <consortium name="The Broad Institute Genome Sequencing Center for Infectious Disease"/>
            <person name="Wu L."/>
            <person name="Ma J."/>
        </authorList>
    </citation>
    <scope>NUCLEOTIDE SEQUENCE [LARGE SCALE GENOMIC DNA]</scope>
    <source>
        <strain evidence="3 4">JCM 13319</strain>
    </source>
</reference>
<keyword evidence="2" id="KW-0812">Transmembrane</keyword>
<keyword evidence="4" id="KW-1185">Reference proteome</keyword>
<name>A0ABN2AYP5_9MICO</name>
<feature type="transmembrane region" description="Helical" evidence="2">
    <location>
        <begin position="297"/>
        <end position="330"/>
    </location>
</feature>
<feature type="compositionally biased region" description="Basic and acidic residues" evidence="1">
    <location>
        <begin position="20"/>
        <end position="32"/>
    </location>
</feature>
<evidence type="ECO:0000313" key="4">
    <source>
        <dbReference type="Proteomes" id="UP001501791"/>
    </source>
</evidence>
<feature type="transmembrane region" description="Helical" evidence="2">
    <location>
        <begin position="265"/>
        <end position="285"/>
    </location>
</feature>
<evidence type="ECO:0000256" key="1">
    <source>
        <dbReference type="SAM" id="MobiDB-lite"/>
    </source>
</evidence>
<feature type="transmembrane region" description="Helical" evidence="2">
    <location>
        <begin position="108"/>
        <end position="135"/>
    </location>
</feature>
<feature type="transmembrane region" description="Helical" evidence="2">
    <location>
        <begin position="64"/>
        <end position="88"/>
    </location>
</feature>
<evidence type="ECO:0000313" key="3">
    <source>
        <dbReference type="EMBL" id="GAA1528549.1"/>
    </source>
</evidence>
<gene>
    <name evidence="3" type="ORF">GCM10009691_00510</name>
</gene>
<keyword evidence="2" id="KW-1133">Transmembrane helix</keyword>
<comment type="caution">
    <text evidence="3">The sequence shown here is derived from an EMBL/GenBank/DDBJ whole genome shotgun (WGS) entry which is preliminary data.</text>
</comment>
<proteinExistence type="predicted"/>
<sequence>MMERSNAWTSEVDWQTGQWQRRDQGPTHHEWHPPSPRGVLAKRPLTFFEVLDSGFRLLRFVPGLTIGAALIVFTLWTLVLTALGTFVVLEFLPFLNDLVSNDDAMSGFLLLAQMGSFVISLLSLGVAHFLAGLAASGAEGSFGARKTTLTQSWRSLHGRRWSLILAAIALGAINLGLLTLLGLPSLLFALFDNTVPAIVTAVIALGLWLCAVIWLNLRFAFTGSAIAVERLGVRAALGRSWRLTGRGFWRTFGQLGLGYFLSNQLVQLVITPLVTVITAVATVAVTTVEAASSAMTLITVIAGALLLVLTTVSSAILFAYFSCLVCVCYFDQRMRSEGFDLVLIRREENTA</sequence>